<gene>
    <name evidence="1" type="ORF">RHMOL_Rhmol13G0254000</name>
</gene>
<comment type="caution">
    <text evidence="1">The sequence shown here is derived from an EMBL/GenBank/DDBJ whole genome shotgun (WGS) entry which is preliminary data.</text>
</comment>
<dbReference type="EMBL" id="CM046400">
    <property type="protein sequence ID" value="KAI8525747.1"/>
    <property type="molecule type" value="Genomic_DNA"/>
</dbReference>
<proteinExistence type="predicted"/>
<accession>A0ACC0LBN6</accession>
<sequence>MDTAVNPTGLLFTALSVCSDAAGIAGNLFAIVLFVSPIPTFRRIIRSKSTEQFSGLPYIYGLLNCLICLWYGMPIVSPGIIHIATVNSIGAIFQSVYLIIYIIHAERAKKVKMIGLLLAILAAFVIIALVSLKLFEPPNRQIFVGYLSVISLISMFASPLFAIVSSQKTLAFTSTYKLCSFLRPNAFANVLVWQNLVIKTRSVEFMPFYLSLATFLMSLSFFAFGMFKSDPFIFVPNGIGTVLGVIQLVLYYYYYYYSNAYGGGSTEPLLESYV</sequence>
<name>A0ACC0LBN6_RHOML</name>
<keyword evidence="2" id="KW-1185">Reference proteome</keyword>
<evidence type="ECO:0000313" key="1">
    <source>
        <dbReference type="EMBL" id="KAI8525747.1"/>
    </source>
</evidence>
<protein>
    <submittedName>
        <fullName evidence="1">Uncharacterized protein</fullName>
    </submittedName>
</protein>
<evidence type="ECO:0000313" key="2">
    <source>
        <dbReference type="Proteomes" id="UP001062846"/>
    </source>
</evidence>
<dbReference type="Proteomes" id="UP001062846">
    <property type="component" value="Chromosome 13"/>
</dbReference>
<reference evidence="1" key="1">
    <citation type="submission" date="2022-02" db="EMBL/GenBank/DDBJ databases">
        <title>Plant Genome Project.</title>
        <authorList>
            <person name="Zhang R.-G."/>
        </authorList>
    </citation>
    <scope>NUCLEOTIDE SEQUENCE</scope>
    <source>
        <strain evidence="1">AT1</strain>
    </source>
</reference>
<organism evidence="1 2">
    <name type="scientific">Rhododendron molle</name>
    <name type="common">Chinese azalea</name>
    <name type="synonym">Azalea mollis</name>
    <dbReference type="NCBI Taxonomy" id="49168"/>
    <lineage>
        <taxon>Eukaryota</taxon>
        <taxon>Viridiplantae</taxon>
        <taxon>Streptophyta</taxon>
        <taxon>Embryophyta</taxon>
        <taxon>Tracheophyta</taxon>
        <taxon>Spermatophyta</taxon>
        <taxon>Magnoliopsida</taxon>
        <taxon>eudicotyledons</taxon>
        <taxon>Gunneridae</taxon>
        <taxon>Pentapetalae</taxon>
        <taxon>asterids</taxon>
        <taxon>Ericales</taxon>
        <taxon>Ericaceae</taxon>
        <taxon>Ericoideae</taxon>
        <taxon>Rhodoreae</taxon>
        <taxon>Rhododendron</taxon>
    </lineage>
</organism>